<protein>
    <submittedName>
        <fullName evidence="1">Uncharacterized protein</fullName>
    </submittedName>
</protein>
<dbReference type="KEGG" id="mmai:sS8_0799"/>
<dbReference type="AlphaFoldDB" id="A0A250KMI2"/>
<organism evidence="1 2">
    <name type="scientific">Methylocaldum marinum</name>
    <dbReference type="NCBI Taxonomy" id="1432792"/>
    <lineage>
        <taxon>Bacteria</taxon>
        <taxon>Pseudomonadati</taxon>
        <taxon>Pseudomonadota</taxon>
        <taxon>Gammaproteobacteria</taxon>
        <taxon>Methylococcales</taxon>
        <taxon>Methylococcaceae</taxon>
        <taxon>Methylocaldum</taxon>
    </lineage>
</organism>
<keyword evidence="2" id="KW-1185">Reference proteome</keyword>
<dbReference type="Proteomes" id="UP000266313">
    <property type="component" value="Chromosome"/>
</dbReference>
<accession>A0A250KMI2</accession>
<proteinExistence type="predicted"/>
<name>A0A250KMI2_9GAMM</name>
<gene>
    <name evidence="1" type="ORF">sS8_0799</name>
</gene>
<dbReference type="EMBL" id="AP017928">
    <property type="protein sequence ID" value="BBA32764.1"/>
    <property type="molecule type" value="Genomic_DNA"/>
</dbReference>
<reference evidence="1 2" key="1">
    <citation type="submission" date="2016-12" db="EMBL/GenBank/DDBJ databases">
        <title>Genome sequencing of Methylocaldum marinum.</title>
        <authorList>
            <person name="Takeuchi M."/>
            <person name="Kamagata Y."/>
            <person name="Hiraoka S."/>
            <person name="Oshima K."/>
            <person name="Hattori M."/>
            <person name="Iwasaki W."/>
        </authorList>
    </citation>
    <scope>NUCLEOTIDE SEQUENCE [LARGE SCALE GENOMIC DNA]</scope>
    <source>
        <strain evidence="1 2">S8</strain>
    </source>
</reference>
<evidence type="ECO:0000313" key="1">
    <source>
        <dbReference type="EMBL" id="BBA32764.1"/>
    </source>
</evidence>
<evidence type="ECO:0000313" key="2">
    <source>
        <dbReference type="Proteomes" id="UP000266313"/>
    </source>
</evidence>
<sequence>MTKTAQPMIQLEPNGVAPMLSYKVPEAISHSGRNFIDLRIPDSCFIKLPRIPSRLPRAQKPVRFQRRRLIYPMGCLGPTTPAPSKSKPL</sequence>